<accession>A0A438EU45</accession>
<reference evidence="2 3" key="1">
    <citation type="journal article" date="2018" name="PLoS Genet.">
        <title>Population sequencing reveals clonal diversity and ancestral inbreeding in the grapevine cultivar Chardonnay.</title>
        <authorList>
            <person name="Roach M.J."/>
            <person name="Johnson D.L."/>
            <person name="Bohlmann J."/>
            <person name="van Vuuren H.J."/>
            <person name="Jones S.J."/>
            <person name="Pretorius I.S."/>
            <person name="Schmidt S.A."/>
            <person name="Borneman A.R."/>
        </authorList>
    </citation>
    <scope>NUCLEOTIDE SEQUENCE [LARGE SCALE GENOMIC DNA]</scope>
    <source>
        <strain evidence="3">cv. Chardonnay</strain>
        <tissue evidence="2">Leaf</tissue>
    </source>
</reference>
<evidence type="ECO:0000313" key="3">
    <source>
        <dbReference type="Proteomes" id="UP000288805"/>
    </source>
</evidence>
<feature type="region of interest" description="Disordered" evidence="1">
    <location>
        <begin position="1"/>
        <end position="33"/>
    </location>
</feature>
<evidence type="ECO:0000313" key="2">
    <source>
        <dbReference type="EMBL" id="RVW51212.1"/>
    </source>
</evidence>
<dbReference type="AlphaFoldDB" id="A0A438EU45"/>
<comment type="caution">
    <text evidence="2">The sequence shown here is derived from an EMBL/GenBank/DDBJ whole genome shotgun (WGS) entry which is preliminary data.</text>
</comment>
<sequence>MNLQVRIRRTSQRARGDRGSETRGQSESEAMDSDFGIPRELSDLQNTDVFTNLNSLLAFRFLHLSFLDS</sequence>
<dbReference type="EMBL" id="QGNW01001186">
    <property type="protein sequence ID" value="RVW51212.1"/>
    <property type="molecule type" value="Genomic_DNA"/>
</dbReference>
<proteinExistence type="predicted"/>
<feature type="compositionally biased region" description="Basic residues" evidence="1">
    <location>
        <begin position="1"/>
        <end position="12"/>
    </location>
</feature>
<name>A0A438EU45_VITVI</name>
<evidence type="ECO:0000256" key="1">
    <source>
        <dbReference type="SAM" id="MobiDB-lite"/>
    </source>
</evidence>
<protein>
    <submittedName>
        <fullName evidence="2">Uncharacterized protein</fullName>
    </submittedName>
</protein>
<gene>
    <name evidence="2" type="ORF">CK203_084660</name>
</gene>
<feature type="compositionally biased region" description="Basic and acidic residues" evidence="1">
    <location>
        <begin position="14"/>
        <end position="26"/>
    </location>
</feature>
<organism evidence="2 3">
    <name type="scientific">Vitis vinifera</name>
    <name type="common">Grape</name>
    <dbReference type="NCBI Taxonomy" id="29760"/>
    <lineage>
        <taxon>Eukaryota</taxon>
        <taxon>Viridiplantae</taxon>
        <taxon>Streptophyta</taxon>
        <taxon>Embryophyta</taxon>
        <taxon>Tracheophyta</taxon>
        <taxon>Spermatophyta</taxon>
        <taxon>Magnoliopsida</taxon>
        <taxon>eudicotyledons</taxon>
        <taxon>Gunneridae</taxon>
        <taxon>Pentapetalae</taxon>
        <taxon>rosids</taxon>
        <taxon>Vitales</taxon>
        <taxon>Vitaceae</taxon>
        <taxon>Viteae</taxon>
        <taxon>Vitis</taxon>
    </lineage>
</organism>
<dbReference type="Proteomes" id="UP000288805">
    <property type="component" value="Unassembled WGS sequence"/>
</dbReference>